<feature type="compositionally biased region" description="Low complexity" evidence="1">
    <location>
        <begin position="8"/>
        <end position="19"/>
    </location>
</feature>
<gene>
    <name evidence="2" type="ORF">SK128_022030</name>
</gene>
<evidence type="ECO:0000313" key="3">
    <source>
        <dbReference type="Proteomes" id="UP001381693"/>
    </source>
</evidence>
<dbReference type="Proteomes" id="UP001381693">
    <property type="component" value="Unassembled WGS sequence"/>
</dbReference>
<feature type="region of interest" description="Disordered" evidence="1">
    <location>
        <begin position="1"/>
        <end position="36"/>
    </location>
</feature>
<comment type="caution">
    <text evidence="2">The sequence shown here is derived from an EMBL/GenBank/DDBJ whole genome shotgun (WGS) entry which is preliminary data.</text>
</comment>
<accession>A0AAN8X4D6</accession>
<reference evidence="2 3" key="1">
    <citation type="submission" date="2023-11" db="EMBL/GenBank/DDBJ databases">
        <title>Halocaridina rubra genome assembly.</title>
        <authorList>
            <person name="Smith C."/>
        </authorList>
    </citation>
    <scope>NUCLEOTIDE SEQUENCE [LARGE SCALE GENOMIC DNA]</scope>
    <source>
        <strain evidence="2">EP-1</strain>
        <tissue evidence="2">Whole</tissue>
    </source>
</reference>
<protein>
    <submittedName>
        <fullName evidence="2">Uncharacterized protein</fullName>
    </submittedName>
</protein>
<proteinExistence type="predicted"/>
<sequence>MDPMLPISGGSTSSSTASTLDPNIPSSTLTSTSHSADPHTALLSSIELINGDISTDGNNIAPIIVMEGRGTSDAIESLDVNMAAESLMGTVGTASSSSGVSDVESLDLQGISTDSGGSARTDALGNFIQSQRAKKRQQLNLAKKMADLGCQTSEVVSFTNDVVLSASAVTLSSVSHLQSALLQV</sequence>
<dbReference type="EMBL" id="JAXCGZ010009736">
    <property type="protein sequence ID" value="KAK7076292.1"/>
    <property type="molecule type" value="Genomic_DNA"/>
</dbReference>
<feature type="compositionally biased region" description="Polar residues" evidence="1">
    <location>
        <begin position="20"/>
        <end position="35"/>
    </location>
</feature>
<organism evidence="2 3">
    <name type="scientific">Halocaridina rubra</name>
    <name type="common">Hawaiian red shrimp</name>
    <dbReference type="NCBI Taxonomy" id="373956"/>
    <lineage>
        <taxon>Eukaryota</taxon>
        <taxon>Metazoa</taxon>
        <taxon>Ecdysozoa</taxon>
        <taxon>Arthropoda</taxon>
        <taxon>Crustacea</taxon>
        <taxon>Multicrustacea</taxon>
        <taxon>Malacostraca</taxon>
        <taxon>Eumalacostraca</taxon>
        <taxon>Eucarida</taxon>
        <taxon>Decapoda</taxon>
        <taxon>Pleocyemata</taxon>
        <taxon>Caridea</taxon>
        <taxon>Atyoidea</taxon>
        <taxon>Atyidae</taxon>
        <taxon>Halocaridina</taxon>
    </lineage>
</organism>
<evidence type="ECO:0000313" key="2">
    <source>
        <dbReference type="EMBL" id="KAK7076292.1"/>
    </source>
</evidence>
<name>A0AAN8X4D6_HALRR</name>
<dbReference type="AlphaFoldDB" id="A0AAN8X4D6"/>
<keyword evidence="3" id="KW-1185">Reference proteome</keyword>
<evidence type="ECO:0000256" key="1">
    <source>
        <dbReference type="SAM" id="MobiDB-lite"/>
    </source>
</evidence>